<dbReference type="Pfam" id="PF22936">
    <property type="entry name" value="Pol_BBD"/>
    <property type="match status" value="1"/>
</dbReference>
<dbReference type="InterPro" id="IPR054722">
    <property type="entry name" value="PolX-like_BBD"/>
</dbReference>
<dbReference type="Proteomes" id="UP000799444">
    <property type="component" value="Unassembled WGS sequence"/>
</dbReference>
<protein>
    <recommendedName>
        <fullName evidence="1">Retrovirus-related Pol polyprotein from transposon TNT 1-94-like beta-barrel domain-containing protein</fullName>
    </recommendedName>
</protein>
<feature type="domain" description="Retrovirus-related Pol polyprotein from transposon TNT 1-94-like beta-barrel" evidence="1">
    <location>
        <begin position="5"/>
        <end position="86"/>
    </location>
</feature>
<evidence type="ECO:0000313" key="3">
    <source>
        <dbReference type="Proteomes" id="UP000799444"/>
    </source>
</evidence>
<keyword evidence="3" id="KW-1185">Reference proteome</keyword>
<accession>A0A9P4QNV3</accession>
<dbReference type="AlphaFoldDB" id="A0A9P4QNV3"/>
<name>A0A9P4QNV3_9PLEO</name>
<dbReference type="OrthoDB" id="3771398at2759"/>
<evidence type="ECO:0000313" key="2">
    <source>
        <dbReference type="EMBL" id="KAF2728359.1"/>
    </source>
</evidence>
<dbReference type="EMBL" id="ML996284">
    <property type="protein sequence ID" value="KAF2728359.1"/>
    <property type="molecule type" value="Genomic_DNA"/>
</dbReference>
<feature type="non-terminal residue" evidence="2">
    <location>
        <position position="119"/>
    </location>
</feature>
<organism evidence="2 3">
    <name type="scientific">Polyplosphaeria fusca</name>
    <dbReference type="NCBI Taxonomy" id="682080"/>
    <lineage>
        <taxon>Eukaryota</taxon>
        <taxon>Fungi</taxon>
        <taxon>Dikarya</taxon>
        <taxon>Ascomycota</taxon>
        <taxon>Pezizomycotina</taxon>
        <taxon>Dothideomycetes</taxon>
        <taxon>Pleosporomycetidae</taxon>
        <taxon>Pleosporales</taxon>
        <taxon>Tetraplosphaeriaceae</taxon>
        <taxon>Polyplosphaeria</taxon>
    </lineage>
</organism>
<reference evidence="2" key="1">
    <citation type="journal article" date="2020" name="Stud. Mycol.">
        <title>101 Dothideomycetes genomes: a test case for predicting lifestyles and emergence of pathogens.</title>
        <authorList>
            <person name="Haridas S."/>
            <person name="Albert R."/>
            <person name="Binder M."/>
            <person name="Bloem J."/>
            <person name="Labutti K."/>
            <person name="Salamov A."/>
            <person name="Andreopoulos B."/>
            <person name="Baker S."/>
            <person name="Barry K."/>
            <person name="Bills G."/>
            <person name="Bluhm B."/>
            <person name="Cannon C."/>
            <person name="Castanera R."/>
            <person name="Culley D."/>
            <person name="Daum C."/>
            <person name="Ezra D."/>
            <person name="Gonzalez J."/>
            <person name="Henrissat B."/>
            <person name="Kuo A."/>
            <person name="Liang C."/>
            <person name="Lipzen A."/>
            <person name="Lutzoni F."/>
            <person name="Magnuson J."/>
            <person name="Mondo S."/>
            <person name="Nolan M."/>
            <person name="Ohm R."/>
            <person name="Pangilinan J."/>
            <person name="Park H.-J."/>
            <person name="Ramirez L."/>
            <person name="Alfaro M."/>
            <person name="Sun H."/>
            <person name="Tritt A."/>
            <person name="Yoshinaga Y."/>
            <person name="Zwiers L.-H."/>
            <person name="Turgeon B."/>
            <person name="Goodwin S."/>
            <person name="Spatafora J."/>
            <person name="Crous P."/>
            <person name="Grigoriev I."/>
        </authorList>
    </citation>
    <scope>NUCLEOTIDE SEQUENCE</scope>
    <source>
        <strain evidence="2">CBS 125425</strain>
    </source>
</reference>
<comment type="caution">
    <text evidence="2">The sequence shown here is derived from an EMBL/GenBank/DDBJ whole genome shotgun (WGS) entry which is preliminary data.</text>
</comment>
<gene>
    <name evidence="2" type="ORF">EJ04DRAFT_409670</name>
</gene>
<proteinExistence type="predicted"/>
<feature type="non-terminal residue" evidence="2">
    <location>
        <position position="1"/>
    </location>
</feature>
<evidence type="ECO:0000259" key="1">
    <source>
        <dbReference type="Pfam" id="PF22936"/>
    </source>
</evidence>
<sequence>LIHSWTLDPATDIHICNNPAEFQWKAPAAANNIVLAGGSETQIEAWGEVTIPLSTPEGNRITTLKHVALIPSFFTSLVSLLRLSSSNVHFDSGQNCLYRSGTHRQDVAKLTQLGGHWLI</sequence>